<evidence type="ECO:0000256" key="1">
    <source>
        <dbReference type="SAM" id="Phobius"/>
    </source>
</evidence>
<accession>A0ABQ4BU14</accession>
<comment type="caution">
    <text evidence="2">The sequence shown here is derived from an EMBL/GenBank/DDBJ whole genome shotgun (WGS) entry which is preliminary data.</text>
</comment>
<feature type="transmembrane region" description="Helical" evidence="1">
    <location>
        <begin position="48"/>
        <end position="64"/>
    </location>
</feature>
<keyword evidence="1" id="KW-0472">Membrane</keyword>
<name>A0ABQ4BU14_9ACTN</name>
<feature type="transmembrane region" description="Helical" evidence="1">
    <location>
        <begin position="70"/>
        <end position="88"/>
    </location>
</feature>
<gene>
    <name evidence="2" type="ORF">Air01nite_01150</name>
</gene>
<dbReference type="Proteomes" id="UP000624325">
    <property type="component" value="Unassembled WGS sequence"/>
</dbReference>
<evidence type="ECO:0000313" key="2">
    <source>
        <dbReference type="EMBL" id="GIF54020.1"/>
    </source>
</evidence>
<organism evidence="2 3">
    <name type="scientific">Asanoa iriomotensis</name>
    <dbReference type="NCBI Taxonomy" id="234613"/>
    <lineage>
        <taxon>Bacteria</taxon>
        <taxon>Bacillati</taxon>
        <taxon>Actinomycetota</taxon>
        <taxon>Actinomycetes</taxon>
        <taxon>Micromonosporales</taxon>
        <taxon>Micromonosporaceae</taxon>
        <taxon>Asanoa</taxon>
    </lineage>
</organism>
<keyword evidence="3" id="KW-1185">Reference proteome</keyword>
<sequence length="213" mass="22550">MAGGVSADPISGHPTSEIPPEKITEWLVAECRDVGNQVAHLNAVTERIMGTVVAALALTVTIAVGGGRAYLAMCVPVLLTVIWAYVLVSQSDLRGLAAYKAELEIEISRRCGFPISQWESTVVAGQHSRTQVRVGWFVSFVLLAMSSVAALAAAFTTRKAGSWGHEHSDLFVVLTVLSILVEVAVIVILTVANQHTATRVAASVRRSFAASAA</sequence>
<dbReference type="RefSeq" id="WP_203699745.1">
    <property type="nucleotide sequence ID" value="NZ_BAAALU010000017.1"/>
</dbReference>
<protein>
    <submittedName>
        <fullName evidence="2">Uncharacterized protein</fullName>
    </submittedName>
</protein>
<evidence type="ECO:0000313" key="3">
    <source>
        <dbReference type="Proteomes" id="UP000624325"/>
    </source>
</evidence>
<proteinExistence type="predicted"/>
<keyword evidence="1" id="KW-0812">Transmembrane</keyword>
<keyword evidence="1" id="KW-1133">Transmembrane helix</keyword>
<dbReference type="EMBL" id="BONC01000001">
    <property type="protein sequence ID" value="GIF54020.1"/>
    <property type="molecule type" value="Genomic_DNA"/>
</dbReference>
<feature type="transmembrane region" description="Helical" evidence="1">
    <location>
        <begin position="134"/>
        <end position="155"/>
    </location>
</feature>
<reference evidence="2 3" key="1">
    <citation type="submission" date="2021-01" db="EMBL/GenBank/DDBJ databases">
        <title>Whole genome shotgun sequence of Asanoa iriomotensis NBRC 100142.</title>
        <authorList>
            <person name="Komaki H."/>
            <person name="Tamura T."/>
        </authorList>
    </citation>
    <scope>NUCLEOTIDE SEQUENCE [LARGE SCALE GENOMIC DNA]</scope>
    <source>
        <strain evidence="2 3">NBRC 100142</strain>
    </source>
</reference>
<feature type="transmembrane region" description="Helical" evidence="1">
    <location>
        <begin position="170"/>
        <end position="192"/>
    </location>
</feature>